<protein>
    <submittedName>
        <fullName evidence="2">Uncharacterized protein</fullName>
    </submittedName>
</protein>
<dbReference type="Proteomes" id="UP000006729">
    <property type="component" value="Chromosome 1"/>
</dbReference>
<dbReference type="InParanoid" id="A0A3N7EFA2"/>
<sequence>MRTRMEKAAAKTAAKNRKRRICSSSRVGGTVLAGRGLPCCSRSARRGISKQQPEGMKEEVYYTEKEKKNTDLRAFVCGRDGLEVSNSTWKKKVSE</sequence>
<feature type="region of interest" description="Disordered" evidence="1">
    <location>
        <begin position="1"/>
        <end position="20"/>
    </location>
</feature>
<evidence type="ECO:0000313" key="2">
    <source>
        <dbReference type="EMBL" id="RQO86077.1"/>
    </source>
</evidence>
<evidence type="ECO:0000313" key="3">
    <source>
        <dbReference type="Proteomes" id="UP000006729"/>
    </source>
</evidence>
<keyword evidence="3" id="KW-1185">Reference proteome</keyword>
<reference evidence="2 3" key="1">
    <citation type="journal article" date="2006" name="Science">
        <title>The genome of black cottonwood, Populus trichocarpa (Torr. &amp; Gray).</title>
        <authorList>
            <person name="Tuskan G.A."/>
            <person name="Difazio S."/>
            <person name="Jansson S."/>
            <person name="Bohlmann J."/>
            <person name="Grigoriev I."/>
            <person name="Hellsten U."/>
            <person name="Putnam N."/>
            <person name="Ralph S."/>
            <person name="Rombauts S."/>
            <person name="Salamov A."/>
            <person name="Schein J."/>
            <person name="Sterck L."/>
            <person name="Aerts A."/>
            <person name="Bhalerao R.R."/>
            <person name="Bhalerao R.P."/>
            <person name="Blaudez D."/>
            <person name="Boerjan W."/>
            <person name="Brun A."/>
            <person name="Brunner A."/>
            <person name="Busov V."/>
            <person name="Campbell M."/>
            <person name="Carlson J."/>
            <person name="Chalot M."/>
            <person name="Chapman J."/>
            <person name="Chen G.L."/>
            <person name="Cooper D."/>
            <person name="Coutinho P.M."/>
            <person name="Couturier J."/>
            <person name="Covert S."/>
            <person name="Cronk Q."/>
            <person name="Cunningham R."/>
            <person name="Davis J."/>
            <person name="Degroeve S."/>
            <person name="Dejardin A."/>
            <person name="Depamphilis C."/>
            <person name="Detter J."/>
            <person name="Dirks B."/>
            <person name="Dubchak I."/>
            <person name="Duplessis S."/>
            <person name="Ehlting J."/>
            <person name="Ellis B."/>
            <person name="Gendler K."/>
            <person name="Goodstein D."/>
            <person name="Gribskov M."/>
            <person name="Grimwood J."/>
            <person name="Groover A."/>
            <person name="Gunter L."/>
            <person name="Hamberger B."/>
            <person name="Heinze B."/>
            <person name="Helariutta Y."/>
            <person name="Henrissat B."/>
            <person name="Holligan D."/>
            <person name="Holt R."/>
            <person name="Huang W."/>
            <person name="Islam-Faridi N."/>
            <person name="Jones S."/>
            <person name="Jones-Rhoades M."/>
            <person name="Jorgensen R."/>
            <person name="Joshi C."/>
            <person name="Kangasjarvi J."/>
            <person name="Karlsson J."/>
            <person name="Kelleher C."/>
            <person name="Kirkpatrick R."/>
            <person name="Kirst M."/>
            <person name="Kohler A."/>
            <person name="Kalluri U."/>
            <person name="Larimer F."/>
            <person name="Leebens-Mack J."/>
            <person name="Leple J.C."/>
            <person name="Locascio P."/>
            <person name="Lou Y."/>
            <person name="Lucas S."/>
            <person name="Martin F."/>
            <person name="Montanini B."/>
            <person name="Napoli C."/>
            <person name="Nelson D.R."/>
            <person name="Nelson C."/>
            <person name="Nieminen K."/>
            <person name="Nilsson O."/>
            <person name="Pereda V."/>
            <person name="Peter G."/>
            <person name="Philippe R."/>
            <person name="Pilate G."/>
            <person name="Poliakov A."/>
            <person name="Razumovskaya J."/>
            <person name="Richardson P."/>
            <person name="Rinaldi C."/>
            <person name="Ritland K."/>
            <person name="Rouze P."/>
            <person name="Ryaboy D."/>
            <person name="Schmutz J."/>
            <person name="Schrader J."/>
            <person name="Segerman B."/>
            <person name="Shin H."/>
            <person name="Siddiqui A."/>
            <person name="Sterky F."/>
            <person name="Terry A."/>
            <person name="Tsai C.J."/>
            <person name="Uberbacher E."/>
            <person name="Unneberg P."/>
            <person name="Vahala J."/>
            <person name="Wall K."/>
            <person name="Wessler S."/>
            <person name="Yang G."/>
            <person name="Yin T."/>
            <person name="Douglas C."/>
            <person name="Marra M."/>
            <person name="Sandberg G."/>
            <person name="Van de Peer Y."/>
            <person name="Rokhsar D."/>
        </authorList>
    </citation>
    <scope>NUCLEOTIDE SEQUENCE [LARGE SCALE GENOMIC DNA]</scope>
    <source>
        <strain evidence="3">cv. Nisqually</strain>
    </source>
</reference>
<name>A0A3N7EFA2_POPTR</name>
<dbReference type="EMBL" id="CM009290">
    <property type="protein sequence ID" value="RQO86077.1"/>
    <property type="molecule type" value="Genomic_DNA"/>
</dbReference>
<dbReference type="AlphaFoldDB" id="A0A3N7EFA2"/>
<evidence type="ECO:0000256" key="1">
    <source>
        <dbReference type="SAM" id="MobiDB-lite"/>
    </source>
</evidence>
<accession>A0A3N7EFA2</accession>
<gene>
    <name evidence="2" type="ORF">POPTR_001G431050</name>
</gene>
<proteinExistence type="predicted"/>
<organism evidence="2 3">
    <name type="scientific">Populus trichocarpa</name>
    <name type="common">Western balsam poplar</name>
    <name type="synonym">Populus balsamifera subsp. trichocarpa</name>
    <dbReference type="NCBI Taxonomy" id="3694"/>
    <lineage>
        <taxon>Eukaryota</taxon>
        <taxon>Viridiplantae</taxon>
        <taxon>Streptophyta</taxon>
        <taxon>Embryophyta</taxon>
        <taxon>Tracheophyta</taxon>
        <taxon>Spermatophyta</taxon>
        <taxon>Magnoliopsida</taxon>
        <taxon>eudicotyledons</taxon>
        <taxon>Gunneridae</taxon>
        <taxon>Pentapetalae</taxon>
        <taxon>rosids</taxon>
        <taxon>fabids</taxon>
        <taxon>Malpighiales</taxon>
        <taxon>Salicaceae</taxon>
        <taxon>Saliceae</taxon>
        <taxon>Populus</taxon>
    </lineage>
</organism>